<organism evidence="9 10">
    <name type="scientific">Hibiscus trionum</name>
    <name type="common">Flower of an hour</name>
    <dbReference type="NCBI Taxonomy" id="183268"/>
    <lineage>
        <taxon>Eukaryota</taxon>
        <taxon>Viridiplantae</taxon>
        <taxon>Streptophyta</taxon>
        <taxon>Embryophyta</taxon>
        <taxon>Tracheophyta</taxon>
        <taxon>Spermatophyta</taxon>
        <taxon>Magnoliopsida</taxon>
        <taxon>eudicotyledons</taxon>
        <taxon>Gunneridae</taxon>
        <taxon>Pentapetalae</taxon>
        <taxon>rosids</taxon>
        <taxon>malvids</taxon>
        <taxon>Malvales</taxon>
        <taxon>Malvaceae</taxon>
        <taxon>Malvoideae</taxon>
        <taxon>Hibiscus</taxon>
    </lineage>
</organism>
<feature type="signal peptide" evidence="7">
    <location>
        <begin position="1"/>
        <end position="24"/>
    </location>
</feature>
<gene>
    <name evidence="9" type="ORF">HRI_003853400</name>
</gene>
<comment type="function">
    <text evidence="1 6">Plant non-specific lipid-transfer proteins transfer phospholipids as well as galactolipids across membranes. May play a role in wax or cutin deposition in the cell walls of expanding epidermal cells and certain secretory tissues.</text>
</comment>
<comment type="caution">
    <text evidence="9">The sequence shown here is derived from an EMBL/GenBank/DDBJ whole genome shotgun (WGS) entry which is preliminary data.</text>
</comment>
<evidence type="ECO:0000256" key="6">
    <source>
        <dbReference type="RuleBase" id="RU000628"/>
    </source>
</evidence>
<dbReference type="AlphaFoldDB" id="A0A9W7MIJ6"/>
<name>A0A9W7MIJ6_HIBTR</name>
<sequence>MACLKLVSALLLCVLVVSPIATTALTCGDVSTKMASCVQYLQNGGTLPAQCCNGVRGLNTMAKTTPDRQTACRCLQNSAKSIPNIKPSLAEGLPGKCGVKIPYKISTSTNCNSVK</sequence>
<dbReference type="GO" id="GO:0008289">
    <property type="term" value="F:lipid binding"/>
    <property type="evidence" value="ECO:0007669"/>
    <property type="project" value="UniProtKB-KW"/>
</dbReference>
<feature type="chain" id="PRO_5040794878" description="Non-specific lipid-transfer protein" evidence="7">
    <location>
        <begin position="25"/>
        <end position="115"/>
    </location>
</feature>
<evidence type="ECO:0000256" key="7">
    <source>
        <dbReference type="SAM" id="SignalP"/>
    </source>
</evidence>
<evidence type="ECO:0000256" key="3">
    <source>
        <dbReference type="ARBA" id="ARBA00022448"/>
    </source>
</evidence>
<dbReference type="SMART" id="SM00499">
    <property type="entry name" value="AAI"/>
    <property type="match status" value="1"/>
</dbReference>
<evidence type="ECO:0000313" key="9">
    <source>
        <dbReference type="EMBL" id="GMJ01842.1"/>
    </source>
</evidence>
<evidence type="ECO:0000256" key="2">
    <source>
        <dbReference type="ARBA" id="ARBA00009748"/>
    </source>
</evidence>
<proteinExistence type="inferred from homology"/>
<dbReference type="SUPFAM" id="SSF47699">
    <property type="entry name" value="Bifunctional inhibitor/lipid-transfer protein/seed storage 2S albumin"/>
    <property type="match status" value="1"/>
</dbReference>
<dbReference type="EMBL" id="BSYR01000035">
    <property type="protein sequence ID" value="GMJ01842.1"/>
    <property type="molecule type" value="Genomic_DNA"/>
</dbReference>
<feature type="domain" description="Bifunctional inhibitor/plant lipid transfer protein/seed storage helical" evidence="8">
    <location>
        <begin position="27"/>
        <end position="111"/>
    </location>
</feature>
<dbReference type="Gene3D" id="1.10.110.10">
    <property type="entry name" value="Plant lipid-transfer and hydrophobic proteins"/>
    <property type="match status" value="1"/>
</dbReference>
<dbReference type="PROSITE" id="PS00597">
    <property type="entry name" value="PLANT_LTP"/>
    <property type="match status" value="1"/>
</dbReference>
<accession>A0A9W7MIJ6</accession>
<evidence type="ECO:0000259" key="8">
    <source>
        <dbReference type="SMART" id="SM00499"/>
    </source>
</evidence>
<keyword evidence="7" id="KW-0732">Signal</keyword>
<dbReference type="Pfam" id="PF00234">
    <property type="entry name" value="Tryp_alpha_amyl"/>
    <property type="match status" value="1"/>
</dbReference>
<dbReference type="GO" id="GO:0006869">
    <property type="term" value="P:lipid transport"/>
    <property type="evidence" value="ECO:0007669"/>
    <property type="project" value="InterPro"/>
</dbReference>
<dbReference type="Proteomes" id="UP001165190">
    <property type="component" value="Unassembled WGS sequence"/>
</dbReference>
<dbReference type="FunFam" id="1.10.110.10:FF:000002">
    <property type="entry name" value="Non-specific lipid-transfer protein"/>
    <property type="match status" value="1"/>
</dbReference>
<protein>
    <recommendedName>
        <fullName evidence="6">Non-specific lipid-transfer protein</fullName>
    </recommendedName>
</protein>
<dbReference type="CDD" id="cd01960">
    <property type="entry name" value="nsLTP1"/>
    <property type="match status" value="1"/>
</dbReference>
<reference evidence="9" key="1">
    <citation type="submission" date="2023-05" db="EMBL/GenBank/DDBJ databases">
        <title>Genome and transcriptome analyses reveal genes involved in the formation of fine ridges on petal epidermal cells in Hibiscus trionum.</title>
        <authorList>
            <person name="Koshimizu S."/>
            <person name="Masuda S."/>
            <person name="Ishii T."/>
            <person name="Shirasu K."/>
            <person name="Hoshino A."/>
            <person name="Arita M."/>
        </authorList>
    </citation>
    <scope>NUCLEOTIDE SEQUENCE</scope>
    <source>
        <strain evidence="9">Hamamatsu line</strain>
    </source>
</reference>
<dbReference type="OrthoDB" id="1890443at2759"/>
<dbReference type="InterPro" id="IPR000528">
    <property type="entry name" value="Plant_nsLTP"/>
</dbReference>
<dbReference type="InterPro" id="IPR036312">
    <property type="entry name" value="Bifun_inhib/LTP/seed_sf"/>
</dbReference>
<keyword evidence="3 6" id="KW-0813">Transport</keyword>
<evidence type="ECO:0000313" key="10">
    <source>
        <dbReference type="Proteomes" id="UP001165190"/>
    </source>
</evidence>
<keyword evidence="10" id="KW-1185">Reference proteome</keyword>
<evidence type="ECO:0000256" key="4">
    <source>
        <dbReference type="ARBA" id="ARBA00023121"/>
    </source>
</evidence>
<dbReference type="PRINTS" id="PR00382">
    <property type="entry name" value="LIPIDTRNSFER"/>
</dbReference>
<comment type="similarity">
    <text evidence="2 6">Belongs to the plant LTP family.</text>
</comment>
<dbReference type="PANTHER" id="PTHR33076">
    <property type="entry name" value="NON-SPECIFIC LIPID-TRANSFER PROTEIN 2-RELATED"/>
    <property type="match status" value="1"/>
</dbReference>
<evidence type="ECO:0000256" key="1">
    <source>
        <dbReference type="ARBA" id="ARBA00003211"/>
    </source>
</evidence>
<keyword evidence="4 6" id="KW-0446">Lipid-binding</keyword>
<evidence type="ECO:0000256" key="5">
    <source>
        <dbReference type="ARBA" id="ARBA00023157"/>
    </source>
</evidence>
<dbReference type="InterPro" id="IPR016140">
    <property type="entry name" value="Bifunc_inhib/LTP/seed_store"/>
</dbReference>
<keyword evidence="5" id="KW-1015">Disulfide bond</keyword>